<sequence length="109" mass="11376">MAPPLLSLQGIALTFGGTPLLESADLSVGAGDRVCLVGRNGSGKSTLLRMAAGVVEPDRGLRFAQPGATIRYLAQEPDMGGHDTVLSFVEAGLGPADEPYRARQLLEEL</sequence>
<organism evidence="2 3">
    <name type="scientific">Streptomyces hintoniae</name>
    <dbReference type="NCBI Taxonomy" id="3075521"/>
    <lineage>
        <taxon>Bacteria</taxon>
        <taxon>Bacillati</taxon>
        <taxon>Actinomycetota</taxon>
        <taxon>Actinomycetes</taxon>
        <taxon>Kitasatosporales</taxon>
        <taxon>Streptomycetaceae</taxon>
        <taxon>Streptomyces</taxon>
    </lineage>
</organism>
<dbReference type="RefSeq" id="WP_311638274.1">
    <property type="nucleotide sequence ID" value="NZ_JAVRFF010000429.1"/>
</dbReference>
<keyword evidence="3" id="KW-1185">Reference proteome</keyword>
<gene>
    <name evidence="2" type="ORF">RM863_40460</name>
</gene>
<proteinExistence type="predicted"/>
<reference evidence="2" key="1">
    <citation type="submission" date="2024-05" db="EMBL/GenBank/DDBJ databases">
        <title>30 novel species of actinomycetes from the DSMZ collection.</title>
        <authorList>
            <person name="Nouioui I."/>
        </authorList>
    </citation>
    <scope>NUCLEOTIDE SEQUENCE</scope>
    <source>
        <strain evidence="2">DSM 41014</strain>
    </source>
</reference>
<dbReference type="GO" id="GO:0005524">
    <property type="term" value="F:ATP binding"/>
    <property type="evidence" value="ECO:0007669"/>
    <property type="project" value="UniProtKB-KW"/>
</dbReference>
<dbReference type="InterPro" id="IPR051309">
    <property type="entry name" value="ABCF_ATPase"/>
</dbReference>
<dbReference type="Gene3D" id="3.40.50.300">
    <property type="entry name" value="P-loop containing nucleotide triphosphate hydrolases"/>
    <property type="match status" value="1"/>
</dbReference>
<name>A0ABU2UYM3_9ACTN</name>
<comment type="caution">
    <text evidence="2">The sequence shown here is derived from an EMBL/GenBank/DDBJ whole genome shotgun (WGS) entry which is preliminary data.</text>
</comment>
<dbReference type="InterPro" id="IPR003439">
    <property type="entry name" value="ABC_transporter-like_ATP-bd"/>
</dbReference>
<dbReference type="PANTHER" id="PTHR42855">
    <property type="entry name" value="ABC TRANSPORTER ATP-BINDING SUBUNIT"/>
    <property type="match status" value="1"/>
</dbReference>
<feature type="non-terminal residue" evidence="2">
    <location>
        <position position="109"/>
    </location>
</feature>
<dbReference type="PANTHER" id="PTHR42855:SF1">
    <property type="entry name" value="ABC TRANSPORTER DOMAIN-CONTAINING PROTEIN"/>
    <property type="match status" value="1"/>
</dbReference>
<protein>
    <submittedName>
        <fullName evidence="2">ATP-binding cassette domain-containing protein</fullName>
    </submittedName>
</protein>
<dbReference type="Proteomes" id="UP001180489">
    <property type="component" value="Unassembled WGS sequence"/>
</dbReference>
<dbReference type="InterPro" id="IPR027417">
    <property type="entry name" value="P-loop_NTPase"/>
</dbReference>
<dbReference type="Pfam" id="PF00005">
    <property type="entry name" value="ABC_tran"/>
    <property type="match status" value="1"/>
</dbReference>
<keyword evidence="2" id="KW-0547">Nucleotide-binding</keyword>
<evidence type="ECO:0000313" key="2">
    <source>
        <dbReference type="EMBL" id="MDT0478395.1"/>
    </source>
</evidence>
<evidence type="ECO:0000313" key="3">
    <source>
        <dbReference type="Proteomes" id="UP001180489"/>
    </source>
</evidence>
<dbReference type="SUPFAM" id="SSF52540">
    <property type="entry name" value="P-loop containing nucleoside triphosphate hydrolases"/>
    <property type="match status" value="1"/>
</dbReference>
<feature type="domain" description="ABC transporter" evidence="1">
    <location>
        <begin position="22"/>
        <end position="84"/>
    </location>
</feature>
<keyword evidence="2" id="KW-0067">ATP-binding</keyword>
<evidence type="ECO:0000259" key="1">
    <source>
        <dbReference type="Pfam" id="PF00005"/>
    </source>
</evidence>
<dbReference type="EMBL" id="JAVRFF010000429">
    <property type="protein sequence ID" value="MDT0478395.1"/>
    <property type="molecule type" value="Genomic_DNA"/>
</dbReference>
<accession>A0ABU2UYM3</accession>